<dbReference type="InterPro" id="IPR001841">
    <property type="entry name" value="Znf_RING"/>
</dbReference>
<evidence type="ECO:0000256" key="7">
    <source>
        <dbReference type="ARBA" id="ARBA00022490"/>
    </source>
</evidence>
<dbReference type="EC" id="2.3.2.27" evidence="5 16"/>
<proteinExistence type="inferred from homology"/>
<keyword evidence="11 15" id="KW-0863">Zinc-finger</keyword>
<dbReference type="InterPro" id="IPR054478">
    <property type="entry name" value="LTN1_UBC"/>
</dbReference>
<dbReference type="InterPro" id="IPR039804">
    <property type="entry name" value="RING-CH-C4HC3_LTN1"/>
</dbReference>
<evidence type="ECO:0000256" key="16">
    <source>
        <dbReference type="RuleBase" id="RU367090"/>
    </source>
</evidence>
<dbReference type="InterPro" id="IPR054477">
    <property type="entry name" value="LTN1_E3_ligase_6th"/>
</dbReference>
<organism evidence="18 19">
    <name type="scientific">Colletotrichum noveboracense</name>
    <dbReference type="NCBI Taxonomy" id="2664923"/>
    <lineage>
        <taxon>Eukaryota</taxon>
        <taxon>Fungi</taxon>
        <taxon>Dikarya</taxon>
        <taxon>Ascomycota</taxon>
        <taxon>Pezizomycotina</taxon>
        <taxon>Sordariomycetes</taxon>
        <taxon>Hypocreomycetidae</taxon>
        <taxon>Glomerellales</taxon>
        <taxon>Glomerellaceae</taxon>
        <taxon>Colletotrichum</taxon>
        <taxon>Colletotrichum gloeosporioides species complex</taxon>
    </lineage>
</organism>
<name>A0A9W4WB26_9PEZI</name>
<dbReference type="GO" id="GO:0043023">
    <property type="term" value="F:ribosomal large subunit binding"/>
    <property type="evidence" value="ECO:0007669"/>
    <property type="project" value="TreeGrafter"/>
</dbReference>
<dbReference type="Pfam" id="PF22958">
    <property type="entry name" value="Ltn1_1st"/>
    <property type="match status" value="1"/>
</dbReference>
<evidence type="ECO:0000256" key="3">
    <source>
        <dbReference type="ARBA" id="ARBA00004906"/>
    </source>
</evidence>
<evidence type="ECO:0000256" key="2">
    <source>
        <dbReference type="ARBA" id="ARBA00004514"/>
    </source>
</evidence>
<dbReference type="InterPro" id="IPR016024">
    <property type="entry name" value="ARM-type_fold"/>
</dbReference>
<evidence type="ECO:0000259" key="17">
    <source>
        <dbReference type="PROSITE" id="PS50089"/>
    </source>
</evidence>
<keyword evidence="12 16" id="KW-0833">Ubl conjugation pathway</keyword>
<comment type="function">
    <text evidence="14">E3 ubiquitin-protein ligase component of the ribosome quality control complex (RQC), a ribosome-associated complex that mediates ubiquitination and extraction of incompletely synthesized nascent chains for proteasomal degradation. Mediates ubiquitination of proteins derived from mRNAs lacking stop codons (non-stop proteins) and other translation arrest products induced by poly-lysine sequences and tandem rare codons. Ubiquitination leads to CDC48 recruitment for extraction and degradation of the incomplete translation product. May indirectly play a role in chromatin function and transcription.</text>
</comment>
<dbReference type="PANTHER" id="PTHR12389:SF0">
    <property type="entry name" value="E3 UBIQUITIN-PROTEIN LIGASE LISTERIN"/>
    <property type="match status" value="1"/>
</dbReference>
<dbReference type="SMART" id="SM00184">
    <property type="entry name" value="RING"/>
    <property type="match status" value="1"/>
</dbReference>
<evidence type="ECO:0000313" key="19">
    <source>
        <dbReference type="Proteomes" id="UP001152533"/>
    </source>
</evidence>
<dbReference type="Pfam" id="PF13639">
    <property type="entry name" value="zf-RING_2"/>
    <property type="match status" value="1"/>
</dbReference>
<dbReference type="PROSITE" id="PS50089">
    <property type="entry name" value="ZF_RING_2"/>
    <property type="match status" value="1"/>
</dbReference>
<dbReference type="GO" id="GO:0005829">
    <property type="term" value="C:cytosol"/>
    <property type="evidence" value="ECO:0007669"/>
    <property type="project" value="UniProtKB-SubCell"/>
</dbReference>
<gene>
    <name evidence="18" type="ORF">CGXH109_LOCUS86107</name>
</gene>
<comment type="similarity">
    <text evidence="4 16">Belongs to the LTN1 family.</text>
</comment>
<dbReference type="InterPro" id="IPR057030">
    <property type="entry name" value="TPR_Rkr-1"/>
</dbReference>
<dbReference type="InterPro" id="IPR013083">
    <property type="entry name" value="Znf_RING/FYVE/PHD"/>
</dbReference>
<comment type="function">
    <text evidence="16">E3 ubiquitin-protein ligase. Component of the ribosome quality control complex (RQC), a ribosome-associated complex that mediates ubiquitination and extraction of incompletely synthesized nascent chains for proteasomal degradation.</text>
</comment>
<evidence type="ECO:0000256" key="4">
    <source>
        <dbReference type="ARBA" id="ARBA00007997"/>
    </source>
</evidence>
<dbReference type="SUPFAM" id="SSF48371">
    <property type="entry name" value="ARM repeat"/>
    <property type="match status" value="1"/>
</dbReference>
<dbReference type="PANTHER" id="PTHR12389">
    <property type="entry name" value="ZINC FINGER PROTEIN 294"/>
    <property type="match status" value="1"/>
</dbReference>
<evidence type="ECO:0000256" key="1">
    <source>
        <dbReference type="ARBA" id="ARBA00000900"/>
    </source>
</evidence>
<evidence type="ECO:0000256" key="9">
    <source>
        <dbReference type="ARBA" id="ARBA00022723"/>
    </source>
</evidence>
<dbReference type="EMBL" id="CAMGZC010000703">
    <property type="protein sequence ID" value="CAI0649468.1"/>
    <property type="molecule type" value="Genomic_DNA"/>
</dbReference>
<dbReference type="FunFam" id="3.30.40.10:FF:000038">
    <property type="entry name" value="E3 ubiquitin-protein ligase listerin"/>
    <property type="match status" value="1"/>
</dbReference>
<keyword evidence="19" id="KW-1185">Reference proteome</keyword>
<protein>
    <recommendedName>
        <fullName evidence="6 16">E3 ubiquitin-protein ligase listerin</fullName>
        <ecNumber evidence="5 16">2.3.2.27</ecNumber>
    </recommendedName>
    <alternativeName>
        <fullName evidence="16">RING-type E3 ubiquitin transferase listerin</fullName>
    </alternativeName>
</protein>
<dbReference type="GO" id="GO:1990116">
    <property type="term" value="P:ribosome-associated ubiquitin-dependent protein catabolic process"/>
    <property type="evidence" value="ECO:0007669"/>
    <property type="project" value="UniProtKB-UniRule"/>
</dbReference>
<evidence type="ECO:0000256" key="11">
    <source>
        <dbReference type="ARBA" id="ARBA00022771"/>
    </source>
</evidence>
<accession>A0A9W4WB26</accession>
<evidence type="ECO:0000256" key="8">
    <source>
        <dbReference type="ARBA" id="ARBA00022679"/>
    </source>
</evidence>
<evidence type="ECO:0000256" key="14">
    <source>
        <dbReference type="ARBA" id="ARBA00055150"/>
    </source>
</evidence>
<evidence type="ECO:0000256" key="6">
    <source>
        <dbReference type="ARBA" id="ARBA00017157"/>
    </source>
</evidence>
<keyword evidence="8 16" id="KW-0808">Transferase</keyword>
<evidence type="ECO:0000256" key="10">
    <source>
        <dbReference type="ARBA" id="ARBA00022737"/>
    </source>
</evidence>
<dbReference type="CDD" id="cd16491">
    <property type="entry name" value="RING-CH-C4HC3_LTN1"/>
    <property type="match status" value="1"/>
</dbReference>
<dbReference type="Pfam" id="PF22999">
    <property type="entry name" value="LTN1_E3_ligase_6th"/>
    <property type="match status" value="1"/>
</dbReference>
<keyword evidence="13 16" id="KW-0862">Zinc</keyword>
<comment type="catalytic activity">
    <reaction evidence="1 16">
        <text>S-ubiquitinyl-[E2 ubiquitin-conjugating enzyme]-L-cysteine + [acceptor protein]-L-lysine = [E2 ubiquitin-conjugating enzyme]-L-cysteine + N(6)-ubiquitinyl-[acceptor protein]-L-lysine.</text>
        <dbReference type="EC" id="2.3.2.27"/>
    </reaction>
</comment>
<comment type="subunit">
    <text evidence="16">Component of the ribosome quality control complex (RQC).</text>
</comment>
<dbReference type="SUPFAM" id="SSF57850">
    <property type="entry name" value="RING/U-box"/>
    <property type="match status" value="1"/>
</dbReference>
<dbReference type="GO" id="GO:0072344">
    <property type="term" value="P:rescue of stalled ribosome"/>
    <property type="evidence" value="ECO:0007669"/>
    <property type="project" value="UniProtKB-UniRule"/>
</dbReference>
<keyword evidence="7" id="KW-0963">Cytoplasm</keyword>
<dbReference type="Pfam" id="PF23009">
    <property type="entry name" value="UBC_like"/>
    <property type="match status" value="1"/>
</dbReference>
<dbReference type="GO" id="GO:1990112">
    <property type="term" value="C:RQC complex"/>
    <property type="evidence" value="ECO:0007669"/>
    <property type="project" value="UniProtKB-UniRule"/>
</dbReference>
<comment type="pathway">
    <text evidence="3 16">Protein modification; protein ubiquitination.</text>
</comment>
<dbReference type="InterPro" id="IPR039795">
    <property type="entry name" value="LTN1/Rkr1"/>
</dbReference>
<dbReference type="InterPro" id="IPR054476">
    <property type="entry name" value="Ltn1_N"/>
</dbReference>
<reference evidence="18" key="1">
    <citation type="submission" date="2022-08" db="EMBL/GenBank/DDBJ databases">
        <authorList>
            <person name="Giroux E."/>
            <person name="Giroux E."/>
        </authorList>
    </citation>
    <scope>NUCLEOTIDE SEQUENCE</scope>
    <source>
        <strain evidence="18">H1091258</strain>
    </source>
</reference>
<evidence type="ECO:0000313" key="18">
    <source>
        <dbReference type="EMBL" id="CAI0649468.1"/>
    </source>
</evidence>
<evidence type="ECO:0000256" key="15">
    <source>
        <dbReference type="PROSITE-ProRule" id="PRU00175"/>
    </source>
</evidence>
<sequence>MRPQSAKVTCEGLTYDRIISVHKNTEKELWRGSLAIFIRRFWMWFGQNSFGLSQQGTALSLVPRARSVNDITFAQGANYTNHQIMSRAFGKAGRSGGAKSFGAPARGGFGGFSSSNDNGLSYLTEPPDLSSLSDANVVVSFKNALKKDATTKAKALEELVAYVQAHPYEKDGGTEEAVLEAWVQIYPRISIDNARRVRELSHTLQFELMKSARKRMEKHIPKIVGTWLAGLYDKDRVVSRAADAGLSSFLNSPEKVFSFWKKCQSQILTYATEAIQETKDTLSDERSTTPDDAEAKYLRVVGASLSLVLGLLQKLEPADIEKEQEAYDTFFAEEKVWKSALMADNSVRKTSCQLLWICLDKRSDSTSSQISRLKKIFIAEGLKSSQIGSAIEFVRVLTKLTSRFPEIWSSSSDKKTPITRLNGFLEKGSQGSSAKYWEYLEQLIVVIPAEHFTAEASAAALKSLRTGITNREEPRFNAPTAWTCYVHVAKHFLKTIPSEGHAKLVQENLFPLLGHFLFPTPENAAWEIGGAGRLGVLSEVYQVAADDSSADLVKATADMTEHLSSDFCTRISNSLPEVSSGYEKSQESIAAEGDRWFNLVGQVQTKTKASTTGPAKLLIDPSKAIITCSLNLLATRNLKPFGAAGVLYNVGKSAPRVWEDAEAAQALEQFLSSQGRERMDVLMTSRSAPDLLSCVSILGSLQGQETAYASIWKTWIESLLGLSDEKLAAKGIERLIANQHASDLSKSHEQLQSFIETKCTGTIRGESEFWSLFEAGLGNDAVTESTAKKLVDSSISSLSQDKQHSAQALRALEIIANNKPGLLSQDESTHTAVVAELLGLAELNDRAVSSRAVSLRALLEQPVAGTSPLVTIIQRNLEDAGPQSLGIDTLVQQALQASKTGSAIEDLFPSTNVWMQQLSNFLQGSLNPSLSITSSVGGAHFLVPPAESAQRVRVRRDRDGYSVPARMAAYTSKLLSSNISVSTLPESFQVEILYLLCVAVQIVSDQITLMDENKLFLNLETGDALNAAEAFVSSARVTINAIADDAKGWIDGSESDSTKLINGLIAIMTQETKELTALGLYSARALSELLQTLTEKHGFPAAGDEKIAQLATLRATPPTILSATAVLTGLGESLESSKAINNLCNRLVSDVAGASIEPEKAEKALMILVLLNACLQVYEVGEVPVANNRIVFAVRQITSWLEDTLNLTPALSAEICRALQRLLPSIKEVYGPHWEKTIEFSTALWAKASDDRLDASLPYIHTSLKLVSALETLSEPNDDLEDALKEFAETKSLSLIELLKLDRAKSTQPLEIVDAIICRQVDKISLKHISDLSDLYGLIAADSRSIQTAAFNLLHRALPARQEELSVNVLLDKTDARLPDELLSLLLDAPTLDRYPDELLAQFPLAIRSYLLSWHLIFDAFSTASLKVRNDYTEHLKTENYIAPLLNFTFDVLGHSAAHPLNLEREGLGIAEITAYDLAVADAEPNERNLHWLLVHLYYLTLKYTPGLFKTWYLDCRSKQTRIAVEGWMTRYFSPIIVSDALDEVAAWAASQEGESAADDEKELVVKVSKTGKEITAGYEVDESMASIAVKVPASYPIEGVSVVGVNRVAVSEKKWQSWLLTTQGVITFSNGSIIDGLSAFKRNIVGALKGQSECAICYSIISTDKKMPDKRCGTCKNLFHRTCLYKWFQSSNQNTCPLCRNPIDYLGADTKARRG</sequence>
<keyword evidence="10" id="KW-0677">Repeat</keyword>
<evidence type="ECO:0000256" key="5">
    <source>
        <dbReference type="ARBA" id="ARBA00012483"/>
    </source>
</evidence>
<dbReference type="Pfam" id="PF23280">
    <property type="entry name" value="TPR_26"/>
    <property type="match status" value="1"/>
</dbReference>
<dbReference type="GO" id="GO:0061630">
    <property type="term" value="F:ubiquitin protein ligase activity"/>
    <property type="evidence" value="ECO:0007669"/>
    <property type="project" value="UniProtKB-UniRule"/>
</dbReference>
<keyword evidence="9 16" id="KW-0479">Metal-binding</keyword>
<evidence type="ECO:0000256" key="13">
    <source>
        <dbReference type="ARBA" id="ARBA00022833"/>
    </source>
</evidence>
<dbReference type="GO" id="GO:0008270">
    <property type="term" value="F:zinc ion binding"/>
    <property type="evidence" value="ECO:0007669"/>
    <property type="project" value="UniProtKB-KW"/>
</dbReference>
<dbReference type="Proteomes" id="UP001152533">
    <property type="component" value="Unassembled WGS sequence"/>
</dbReference>
<evidence type="ECO:0000256" key="12">
    <source>
        <dbReference type="ARBA" id="ARBA00022786"/>
    </source>
</evidence>
<comment type="subcellular location">
    <subcellularLocation>
        <location evidence="2">Cytoplasm</location>
        <location evidence="2">Cytosol</location>
    </subcellularLocation>
</comment>
<feature type="domain" description="RING-type" evidence="17">
    <location>
        <begin position="1655"/>
        <end position="1701"/>
    </location>
</feature>
<comment type="caution">
    <text evidence="18">The sequence shown here is derived from an EMBL/GenBank/DDBJ whole genome shotgun (WGS) entry which is preliminary data.</text>
</comment>
<dbReference type="SMART" id="SM01197">
    <property type="entry name" value="FANCL_C"/>
    <property type="match status" value="1"/>
</dbReference>
<dbReference type="Gene3D" id="3.30.40.10">
    <property type="entry name" value="Zinc/RING finger domain, C3HC4 (zinc finger)"/>
    <property type="match status" value="1"/>
</dbReference>